<dbReference type="Gene3D" id="3.40.50.200">
    <property type="entry name" value="Peptidase S8/S53 domain"/>
    <property type="match status" value="1"/>
</dbReference>
<gene>
    <name evidence="6" type="ORF">FHU39_002964</name>
</gene>
<feature type="domain" description="Peptidase S53" evidence="5">
    <location>
        <begin position="427"/>
        <end position="746"/>
    </location>
</feature>
<evidence type="ECO:0000256" key="4">
    <source>
        <dbReference type="SAM" id="MobiDB-lite"/>
    </source>
</evidence>
<evidence type="ECO:0000259" key="5">
    <source>
        <dbReference type="PROSITE" id="PS51695"/>
    </source>
</evidence>
<feature type="region of interest" description="Disordered" evidence="4">
    <location>
        <begin position="296"/>
        <end position="371"/>
    </location>
</feature>
<dbReference type="InterPro" id="IPR036852">
    <property type="entry name" value="Peptidase_S8/S53_dom_sf"/>
</dbReference>
<keyword evidence="7" id="KW-1185">Reference proteome</keyword>
<reference evidence="6 7" key="1">
    <citation type="submission" date="2020-08" db="EMBL/GenBank/DDBJ databases">
        <title>Sequencing the genomes of 1000 actinobacteria strains.</title>
        <authorList>
            <person name="Klenk H.-P."/>
        </authorList>
    </citation>
    <scope>NUCLEOTIDE SEQUENCE [LARGE SCALE GENOMIC DNA]</scope>
    <source>
        <strain evidence="6 7">DSM 105369</strain>
    </source>
</reference>
<keyword evidence="3" id="KW-0720">Serine protease</keyword>
<organism evidence="6 7">
    <name type="scientific">Flexivirga oryzae</name>
    <dbReference type="NCBI Taxonomy" id="1794944"/>
    <lineage>
        <taxon>Bacteria</taxon>
        <taxon>Bacillati</taxon>
        <taxon>Actinomycetota</taxon>
        <taxon>Actinomycetes</taxon>
        <taxon>Micrococcales</taxon>
        <taxon>Dermacoccaceae</taxon>
        <taxon>Flexivirga</taxon>
    </lineage>
</organism>
<accession>A0A839NBE1</accession>
<evidence type="ECO:0000313" key="6">
    <source>
        <dbReference type="EMBL" id="MBB2892946.1"/>
    </source>
</evidence>
<dbReference type="PANTHER" id="PTHR14218">
    <property type="entry name" value="PROTEASE S8 TRIPEPTIDYL PEPTIDASE I CLN2"/>
    <property type="match status" value="1"/>
</dbReference>
<dbReference type="PROSITE" id="PS00138">
    <property type="entry name" value="SUBTILASE_SER"/>
    <property type="match status" value="1"/>
</dbReference>
<sequence>MTNIPRGTYGGHLAGSSSHDLFVETELPSGKSMIAHLHGDTWSMIPEAKAFGGDDGAINAMVSTKPGDLWAVGPRFTAVGATAVVTHYSGGTWHTVANNLATTPWSVPLSLNVSPTGELWVLGEDITSSAEVSVIRKPYAGKLVGNRMRRVELPSVPGQASTMAENINWSSNGTMVVSGWTGNDDTFTGYPYSSTRTTNGQWKLQSRQALTIGAIYTNVAARVGNDVWSADDNLLWDKDWTGLTRWNGTGWSTLHSLSALAGYHPGSMDGDKRGDGWLVGYDQDLASRQWRICGSPRTALSDKGTGDTGTPVTVGRRPATTSVGPRVQRTHTKPASGAYDGLPRPAEDRTAATTGSGTSSSIGKTLHGPAIDRLRTAQPRTLTASSYVAVDACAEPKQPHSMRCQAKVVARRTGSTVRAAATDIPAGYGPTDFRAAYHLPKSGGSGRTVAVVAAYGYPTLAKDLAAYRKASGLPACTVASGCLTIVGQNGGKPPTDVDEGWALEQAMDVQAVSATCPACKILVVQAKSPSDGDLGAANHQAAKRKSFVITNSFGRSELSTDLSSTSTVVPKGTPLVASTGDVGLQPSFPSTVPSVVGVGGTTLLQTPGTKRGWAEHLWSLSSGGCSAVQPKPAFQRQSFCVAGKSSSVAIVADADPASGAAVYDSTGYEGQTGWFVLGGTSLASPLTAGMYAARGIKPSVRQLWSGQRTTNPVTGAGTNGWCTPKIECTANANRYSGASGWGSLAR</sequence>
<dbReference type="GO" id="GO:0004252">
    <property type="term" value="F:serine-type endopeptidase activity"/>
    <property type="evidence" value="ECO:0007669"/>
    <property type="project" value="InterPro"/>
</dbReference>
<evidence type="ECO:0000313" key="7">
    <source>
        <dbReference type="Proteomes" id="UP000559182"/>
    </source>
</evidence>
<dbReference type="GO" id="GO:0008240">
    <property type="term" value="F:tripeptidyl-peptidase activity"/>
    <property type="evidence" value="ECO:0007669"/>
    <property type="project" value="TreeGrafter"/>
</dbReference>
<dbReference type="GO" id="GO:0006508">
    <property type="term" value="P:proteolysis"/>
    <property type="evidence" value="ECO:0007669"/>
    <property type="project" value="UniProtKB-KW"/>
</dbReference>
<evidence type="ECO:0000256" key="3">
    <source>
        <dbReference type="ARBA" id="ARBA00022825"/>
    </source>
</evidence>
<proteinExistence type="predicted"/>
<dbReference type="InterPro" id="IPR030400">
    <property type="entry name" value="Sedolisin_dom"/>
</dbReference>
<keyword evidence="1" id="KW-0645">Protease</keyword>
<dbReference type="Proteomes" id="UP000559182">
    <property type="component" value="Unassembled WGS sequence"/>
</dbReference>
<protein>
    <recommendedName>
        <fullName evidence="5">Peptidase S53 domain-containing protein</fullName>
    </recommendedName>
</protein>
<dbReference type="PROSITE" id="PS51695">
    <property type="entry name" value="SEDOLISIN"/>
    <property type="match status" value="1"/>
</dbReference>
<evidence type="ECO:0000256" key="1">
    <source>
        <dbReference type="ARBA" id="ARBA00022670"/>
    </source>
</evidence>
<dbReference type="InterPro" id="IPR023828">
    <property type="entry name" value="Peptidase_S8_Ser-AS"/>
</dbReference>
<name>A0A839NBE1_9MICO</name>
<dbReference type="SUPFAM" id="SSF52743">
    <property type="entry name" value="Subtilisin-like"/>
    <property type="match status" value="1"/>
</dbReference>
<evidence type="ECO:0000256" key="2">
    <source>
        <dbReference type="ARBA" id="ARBA00022801"/>
    </source>
</evidence>
<dbReference type="EMBL" id="JACHVQ010000002">
    <property type="protein sequence ID" value="MBB2892946.1"/>
    <property type="molecule type" value="Genomic_DNA"/>
</dbReference>
<dbReference type="InterPro" id="IPR050819">
    <property type="entry name" value="Tripeptidyl-peptidase_I"/>
</dbReference>
<dbReference type="RefSeq" id="WP_183321327.1">
    <property type="nucleotide sequence ID" value="NZ_JACHVQ010000002.1"/>
</dbReference>
<dbReference type="PANTHER" id="PTHR14218:SF15">
    <property type="entry name" value="TRIPEPTIDYL-PEPTIDASE 1"/>
    <property type="match status" value="1"/>
</dbReference>
<keyword evidence="2" id="KW-0378">Hydrolase</keyword>
<feature type="compositionally biased region" description="Low complexity" evidence="4">
    <location>
        <begin position="351"/>
        <end position="361"/>
    </location>
</feature>
<comment type="caution">
    <text evidence="6">The sequence shown here is derived from an EMBL/GenBank/DDBJ whole genome shotgun (WGS) entry which is preliminary data.</text>
</comment>
<dbReference type="AlphaFoldDB" id="A0A839NBE1"/>